<gene>
    <name evidence="2" type="ORF">AAME72_08345</name>
</gene>
<dbReference type="AlphaFoldDB" id="A0AAU7GHR6"/>
<dbReference type="EMBL" id="CP157390">
    <property type="protein sequence ID" value="XBM49865.1"/>
    <property type="molecule type" value="Genomic_DNA"/>
</dbReference>
<sequence>MRPLTRVTAAIAGIVLLSALTACASSAPTAHRSTPPPAPLTVVDGWVKAADSGMTSAFAALENHGTAPVTVVAARSSAAESVQLHETVQDPMGSSSMKEAKAGFAVPAHGSLVLAPGGRHIMLMGLTGPVEPGDSVTITLTLDDGRTVPFTATAKAYSGADESYDGGMSATPTPGSDG</sequence>
<dbReference type="PROSITE" id="PS51257">
    <property type="entry name" value="PROKAR_LIPOPROTEIN"/>
    <property type="match status" value="1"/>
</dbReference>
<protein>
    <submittedName>
        <fullName evidence="2">Copper chaperone PCu(A)C</fullName>
    </submittedName>
</protein>
<reference evidence="2" key="1">
    <citation type="submission" date="2024-05" db="EMBL/GenBank/DDBJ databases">
        <title>The Natural Products Discovery Center: Release of the First 8490 Sequenced Strains for Exploring Actinobacteria Biosynthetic Diversity.</title>
        <authorList>
            <person name="Kalkreuter E."/>
            <person name="Kautsar S.A."/>
            <person name="Yang D."/>
            <person name="Bader C.D."/>
            <person name="Teijaro C.N."/>
            <person name="Fluegel L."/>
            <person name="Davis C.M."/>
            <person name="Simpson J.R."/>
            <person name="Lauterbach L."/>
            <person name="Steele A.D."/>
            <person name="Gui C."/>
            <person name="Meng S."/>
            <person name="Li G."/>
            <person name="Viehrig K."/>
            <person name="Ye F."/>
            <person name="Su P."/>
            <person name="Kiefer A.F."/>
            <person name="Nichols A."/>
            <person name="Cepeda A.J."/>
            <person name="Yan W."/>
            <person name="Fan B."/>
            <person name="Jiang Y."/>
            <person name="Adhikari A."/>
            <person name="Zheng C.-J."/>
            <person name="Schuster L."/>
            <person name="Cowan T.M."/>
            <person name="Smanski M.J."/>
            <person name="Chevrette M.G."/>
            <person name="de Carvalho L.P.S."/>
            <person name="Shen B."/>
        </authorList>
    </citation>
    <scope>NUCLEOTIDE SEQUENCE</scope>
    <source>
        <strain evidence="2">NPDC080035</strain>
    </source>
</reference>
<dbReference type="RefSeq" id="WP_348789775.1">
    <property type="nucleotide sequence ID" value="NZ_CP157390.1"/>
</dbReference>
<organism evidence="2">
    <name type="scientific">Leifsonia sp. NPDC080035</name>
    <dbReference type="NCBI Taxonomy" id="3143936"/>
    <lineage>
        <taxon>Bacteria</taxon>
        <taxon>Bacillati</taxon>
        <taxon>Actinomycetota</taxon>
        <taxon>Actinomycetes</taxon>
        <taxon>Micrococcales</taxon>
        <taxon>Microbacteriaceae</taxon>
        <taxon>Leifsonia</taxon>
    </lineage>
</organism>
<feature type="signal peptide" evidence="1">
    <location>
        <begin position="1"/>
        <end position="24"/>
    </location>
</feature>
<proteinExistence type="predicted"/>
<name>A0AAU7GHR6_9MICO</name>
<dbReference type="InterPro" id="IPR007410">
    <property type="entry name" value="LpqE-like"/>
</dbReference>
<feature type="chain" id="PRO_5043885045" evidence="1">
    <location>
        <begin position="25"/>
        <end position="178"/>
    </location>
</feature>
<keyword evidence="1" id="KW-0732">Signal</keyword>
<dbReference type="PANTHER" id="PTHR36302:SF1">
    <property type="entry name" value="COPPER CHAPERONE PCU(A)C"/>
    <property type="match status" value="1"/>
</dbReference>
<evidence type="ECO:0000256" key="1">
    <source>
        <dbReference type="SAM" id="SignalP"/>
    </source>
</evidence>
<dbReference type="InterPro" id="IPR036182">
    <property type="entry name" value="PCuAC_sf"/>
</dbReference>
<evidence type="ECO:0000313" key="2">
    <source>
        <dbReference type="EMBL" id="XBM49865.1"/>
    </source>
</evidence>
<dbReference type="Pfam" id="PF04314">
    <property type="entry name" value="PCuAC"/>
    <property type="match status" value="1"/>
</dbReference>
<dbReference type="SUPFAM" id="SSF110087">
    <property type="entry name" value="DR1885-like metal-binding protein"/>
    <property type="match status" value="1"/>
</dbReference>
<dbReference type="PANTHER" id="PTHR36302">
    <property type="entry name" value="BLR7088 PROTEIN"/>
    <property type="match status" value="1"/>
</dbReference>
<dbReference type="Gene3D" id="2.60.40.1890">
    <property type="entry name" value="PCu(A)C copper chaperone"/>
    <property type="match status" value="1"/>
</dbReference>
<accession>A0AAU7GHR6</accession>
<dbReference type="InterPro" id="IPR058248">
    <property type="entry name" value="Lxx211020-like"/>
</dbReference>